<proteinExistence type="predicted"/>
<feature type="domain" description="BPP" evidence="2">
    <location>
        <begin position="214"/>
        <end position="540"/>
    </location>
</feature>
<reference evidence="3 4" key="1">
    <citation type="submission" date="2019-03" db="EMBL/GenBank/DDBJ databases">
        <title>Genomic Encyclopedia of Type Strains, Phase IV (KMG-IV): sequencing the most valuable type-strain genomes for metagenomic binning, comparative biology and taxonomic classification.</title>
        <authorList>
            <person name="Goeker M."/>
        </authorList>
    </citation>
    <scope>NUCLEOTIDE SEQUENCE [LARGE SCALE GENOMIC DNA]</scope>
    <source>
        <strain evidence="3 4">DSM 25082</strain>
    </source>
</reference>
<dbReference type="EMBL" id="SNXE01000001">
    <property type="protein sequence ID" value="TDP13149.1"/>
    <property type="molecule type" value="Genomic_DNA"/>
</dbReference>
<comment type="caution">
    <text evidence="3">The sequence shown here is derived from an EMBL/GenBank/DDBJ whole genome shotgun (WGS) entry which is preliminary data.</text>
</comment>
<dbReference type="RefSeq" id="WP_133602056.1">
    <property type="nucleotide sequence ID" value="NZ_JAUFPJ010000001.1"/>
</dbReference>
<keyword evidence="1" id="KW-0732">Signal</keyword>
<organism evidence="3 4">
    <name type="scientific">Roseateles asaccharophilus</name>
    <dbReference type="NCBI Taxonomy" id="582607"/>
    <lineage>
        <taxon>Bacteria</taxon>
        <taxon>Pseudomonadati</taxon>
        <taxon>Pseudomonadota</taxon>
        <taxon>Betaproteobacteria</taxon>
        <taxon>Burkholderiales</taxon>
        <taxon>Sphaerotilaceae</taxon>
        <taxon>Roseateles</taxon>
    </lineage>
</organism>
<feature type="signal peptide" evidence="1">
    <location>
        <begin position="1"/>
        <end position="27"/>
    </location>
</feature>
<dbReference type="AlphaFoldDB" id="A0A4R6NBH6"/>
<dbReference type="PROSITE" id="PS51662">
    <property type="entry name" value="BP_PHYTASE"/>
    <property type="match status" value="2"/>
</dbReference>
<evidence type="ECO:0000256" key="1">
    <source>
        <dbReference type="SAM" id="SignalP"/>
    </source>
</evidence>
<dbReference type="OrthoDB" id="8696437at2"/>
<feature type="domain" description="BPP" evidence="2">
    <location>
        <begin position="1"/>
        <end position="182"/>
    </location>
</feature>
<dbReference type="Gene3D" id="2.120.10.30">
    <property type="entry name" value="TolB, C-terminal domain"/>
    <property type="match status" value="2"/>
</dbReference>
<feature type="chain" id="PRO_5020752607" evidence="1">
    <location>
        <begin position="28"/>
        <end position="542"/>
    </location>
</feature>
<keyword evidence="4" id="KW-1185">Reference proteome</keyword>
<gene>
    <name evidence="3" type="ORF">DFR39_101623</name>
</gene>
<evidence type="ECO:0000259" key="2">
    <source>
        <dbReference type="PROSITE" id="PS51662"/>
    </source>
</evidence>
<dbReference type="SUPFAM" id="SSF50956">
    <property type="entry name" value="Thermostable phytase (3-phytase)"/>
    <property type="match status" value="2"/>
</dbReference>
<accession>A0A4R6NBH6</accession>
<dbReference type="GO" id="GO:0016158">
    <property type="term" value="F:inositol hexakisphosphate 3-phosphatase activity"/>
    <property type="evidence" value="ECO:0007669"/>
    <property type="project" value="InterPro"/>
</dbReference>
<sequence length="542" mass="59069">MKQVIKQGLALAALAMSLAAVLTPTQAQTLSLGKQGLELRAADGRLSDQLKLRIKRWDQRLDSQGRTLALVQDADSGRLLLLRAEPDGKQLKQLARWSGPAYATEQLCLHRDAQGLLQLFLLGDDGLSEQWLLDESGRSAPRQLRRLATPHAPLACRVRDAEAALYIAEPGVGLWRYAADAEREGRRLVLADAQSDEKALLQRLDAWLAATPVAQATAPAPAIVLPSAQTEPVRAQGDAADDPAIWVHPLRGERSLILGTDKKLGLAVYDLQGRERQFLPVGRINNVDLRQGLRYGAQSLDLAVATQRDEHALVLFGISRQDGRVRELARLPTGLDDIYGLCVGRNAEGGLDAFPNDKDGRVRQFRLKRDAVQKGGWSATLVREFRLPSQPEGCVVDEAKQQLFVGEEKRGVWRVALDVAEAQPQLVIPVSESLHGDVEGLAIHDSPKGRFLVVSSQGNDSYAVYEADAPHALRGTFRIGINAALGIDGASETDGLDLTSANLGGPYREGLLVVQDGRKRLPQGTQNFKLVPWREVADKLGL</sequence>
<dbReference type="Proteomes" id="UP000295357">
    <property type="component" value="Unassembled WGS sequence"/>
</dbReference>
<name>A0A4R6NBH6_9BURK</name>
<evidence type="ECO:0000313" key="4">
    <source>
        <dbReference type="Proteomes" id="UP000295357"/>
    </source>
</evidence>
<evidence type="ECO:0000313" key="3">
    <source>
        <dbReference type="EMBL" id="TDP13149.1"/>
    </source>
</evidence>
<dbReference type="Pfam" id="PF02333">
    <property type="entry name" value="Phytase"/>
    <property type="match status" value="1"/>
</dbReference>
<protein>
    <submittedName>
        <fullName evidence="3">3-phytase</fullName>
    </submittedName>
</protein>
<dbReference type="InterPro" id="IPR011042">
    <property type="entry name" value="6-blade_b-propeller_TolB-like"/>
</dbReference>
<dbReference type="InterPro" id="IPR003431">
    <property type="entry name" value="B-propeller_Phytase"/>
</dbReference>